<keyword evidence="2" id="KW-0479">Metal-binding</keyword>
<dbReference type="InterPro" id="IPR000688">
    <property type="entry name" value="HypA/HybF"/>
</dbReference>
<dbReference type="PIRSF" id="PIRSF004761">
    <property type="entry name" value="Hydrgn_mat_HypA"/>
    <property type="match status" value="1"/>
</dbReference>
<accession>A0A9X3FDQ5</accession>
<dbReference type="PANTHER" id="PTHR34535:SF3">
    <property type="entry name" value="HYDROGENASE MATURATION FACTOR HYPA"/>
    <property type="match status" value="1"/>
</dbReference>
<dbReference type="EMBL" id="JAPOHD010000027">
    <property type="protein sequence ID" value="MCY1721115.1"/>
    <property type="molecule type" value="Genomic_DNA"/>
</dbReference>
<sequence length="109" mass="11979">MSIAQSIVELAEEVAIKEQAGPIQSIDIEIGALSGVVLEALEFAMEISVKNTKLEKAKINYRVLPGKARCRECNREFETNDLLALCPGCKQANYTITDGKQLRIKSLVV</sequence>
<dbReference type="AlphaFoldDB" id="A0A9X3FDQ5"/>
<evidence type="ECO:0000256" key="1">
    <source>
        <dbReference type="ARBA" id="ARBA00022596"/>
    </source>
</evidence>
<dbReference type="GO" id="GO:0008270">
    <property type="term" value="F:zinc ion binding"/>
    <property type="evidence" value="ECO:0007669"/>
    <property type="project" value="TreeGrafter"/>
</dbReference>
<dbReference type="NCBIfam" id="TIGR00100">
    <property type="entry name" value="hypA"/>
    <property type="match status" value="1"/>
</dbReference>
<keyword evidence="5" id="KW-1185">Reference proteome</keyword>
<protein>
    <submittedName>
        <fullName evidence="4">Hydrogenase maturation nickel metallochaperone HypA</fullName>
    </submittedName>
</protein>
<proteinExistence type="predicted"/>
<dbReference type="Pfam" id="PF01155">
    <property type="entry name" value="HypA"/>
    <property type="match status" value="1"/>
</dbReference>
<evidence type="ECO:0000256" key="2">
    <source>
        <dbReference type="ARBA" id="ARBA00022723"/>
    </source>
</evidence>
<dbReference type="Gene3D" id="3.30.2320.80">
    <property type="match status" value="1"/>
</dbReference>
<evidence type="ECO:0000256" key="3">
    <source>
        <dbReference type="ARBA" id="ARBA00022833"/>
    </source>
</evidence>
<evidence type="ECO:0000313" key="5">
    <source>
        <dbReference type="Proteomes" id="UP001145087"/>
    </source>
</evidence>
<dbReference type="RefSeq" id="WP_343333449.1">
    <property type="nucleotide sequence ID" value="NZ_JAPOHD010000027.1"/>
</dbReference>
<gene>
    <name evidence="4" type="primary">hypA</name>
    <name evidence="4" type="ORF">OU798_12225</name>
</gene>
<dbReference type="GO" id="GO:0051604">
    <property type="term" value="P:protein maturation"/>
    <property type="evidence" value="ECO:0007669"/>
    <property type="project" value="InterPro"/>
</dbReference>
<dbReference type="Proteomes" id="UP001145087">
    <property type="component" value="Unassembled WGS sequence"/>
</dbReference>
<name>A0A9X3FDQ5_9BACT</name>
<keyword evidence="1" id="KW-0533">Nickel</keyword>
<reference evidence="4" key="1">
    <citation type="submission" date="2022-11" db="EMBL/GenBank/DDBJ databases">
        <title>Marilongibacter aestuarii gen. nov., sp. nov., isolated from tidal flat sediment.</title>
        <authorList>
            <person name="Jiayan W."/>
        </authorList>
    </citation>
    <scope>NUCLEOTIDE SEQUENCE</scope>
    <source>
        <strain evidence="4">Z1-6</strain>
    </source>
</reference>
<dbReference type="PANTHER" id="PTHR34535">
    <property type="entry name" value="HYDROGENASE MATURATION FACTOR HYPA"/>
    <property type="match status" value="1"/>
</dbReference>
<keyword evidence="3" id="KW-0862">Zinc</keyword>
<organism evidence="4 5">
    <name type="scientific">Draconibacterium aestuarii</name>
    <dbReference type="NCBI Taxonomy" id="2998507"/>
    <lineage>
        <taxon>Bacteria</taxon>
        <taxon>Pseudomonadati</taxon>
        <taxon>Bacteroidota</taxon>
        <taxon>Bacteroidia</taxon>
        <taxon>Marinilabiliales</taxon>
        <taxon>Prolixibacteraceae</taxon>
        <taxon>Draconibacterium</taxon>
    </lineage>
</organism>
<evidence type="ECO:0000313" key="4">
    <source>
        <dbReference type="EMBL" id="MCY1721115.1"/>
    </source>
</evidence>
<comment type="caution">
    <text evidence="4">The sequence shown here is derived from an EMBL/GenBank/DDBJ whole genome shotgun (WGS) entry which is preliminary data.</text>
</comment>
<dbReference type="GO" id="GO:0016151">
    <property type="term" value="F:nickel cation binding"/>
    <property type="evidence" value="ECO:0007669"/>
    <property type="project" value="InterPro"/>
</dbReference>